<dbReference type="InterPro" id="IPR004360">
    <property type="entry name" value="Glyas_Fos-R_dOase_dom"/>
</dbReference>
<evidence type="ECO:0000313" key="3">
    <source>
        <dbReference type="Proteomes" id="UP001494902"/>
    </source>
</evidence>
<protein>
    <submittedName>
        <fullName evidence="2">VOC family protein</fullName>
    </submittedName>
</protein>
<dbReference type="EMBL" id="JBEDNQ010000016">
    <property type="protein sequence ID" value="MEQ3554701.1"/>
    <property type="molecule type" value="Genomic_DNA"/>
</dbReference>
<reference evidence="2 3" key="1">
    <citation type="submission" date="2024-03" db="EMBL/GenBank/DDBJ databases">
        <title>Draft genome sequence of Pseudonocardia nematodicida JCM 31783.</title>
        <authorList>
            <person name="Butdee W."/>
            <person name="Duangmal K."/>
        </authorList>
    </citation>
    <scope>NUCLEOTIDE SEQUENCE [LARGE SCALE GENOMIC DNA]</scope>
    <source>
        <strain evidence="2 3">JCM 31783</strain>
    </source>
</reference>
<dbReference type="SUPFAM" id="SSF54593">
    <property type="entry name" value="Glyoxalase/Bleomycin resistance protein/Dihydroxybiphenyl dioxygenase"/>
    <property type="match status" value="1"/>
</dbReference>
<dbReference type="InterPro" id="IPR029068">
    <property type="entry name" value="Glyas_Bleomycin-R_OHBP_Dase"/>
</dbReference>
<dbReference type="InterPro" id="IPR037523">
    <property type="entry name" value="VOC_core"/>
</dbReference>
<dbReference type="PANTHER" id="PTHR36503:SF3">
    <property type="entry name" value="BLR0126 PROTEIN"/>
    <property type="match status" value="1"/>
</dbReference>
<name>A0ABV1KJS4_9PSEU</name>
<sequence>MVPRLDPMIVSTDGERLAAFYRELLGAVETVRQPAEGPAFYLGLELGGTRLGIVCDAGAQAGPQRFLLSAELDSAADVDVLLPRVRELGGTAEGEANNMPWGQRVAHVTDPDGNTLNLAGPIA</sequence>
<dbReference type="RefSeq" id="WP_349301770.1">
    <property type="nucleotide sequence ID" value="NZ_JBEDNQ010000016.1"/>
</dbReference>
<gene>
    <name evidence="2" type="ORF">WIS52_29910</name>
</gene>
<dbReference type="PANTHER" id="PTHR36503">
    <property type="entry name" value="BLR2520 PROTEIN"/>
    <property type="match status" value="1"/>
</dbReference>
<keyword evidence="3" id="KW-1185">Reference proteome</keyword>
<dbReference type="Gene3D" id="3.10.180.10">
    <property type="entry name" value="2,3-Dihydroxybiphenyl 1,2-Dioxygenase, domain 1"/>
    <property type="match status" value="1"/>
</dbReference>
<proteinExistence type="predicted"/>
<comment type="caution">
    <text evidence="2">The sequence shown here is derived from an EMBL/GenBank/DDBJ whole genome shotgun (WGS) entry which is preliminary data.</text>
</comment>
<dbReference type="PROSITE" id="PS51819">
    <property type="entry name" value="VOC"/>
    <property type="match status" value="1"/>
</dbReference>
<dbReference type="Proteomes" id="UP001494902">
    <property type="component" value="Unassembled WGS sequence"/>
</dbReference>
<accession>A0ABV1KJS4</accession>
<feature type="domain" description="VOC" evidence="1">
    <location>
        <begin position="3"/>
        <end position="121"/>
    </location>
</feature>
<evidence type="ECO:0000313" key="2">
    <source>
        <dbReference type="EMBL" id="MEQ3554701.1"/>
    </source>
</evidence>
<evidence type="ECO:0000259" key="1">
    <source>
        <dbReference type="PROSITE" id="PS51819"/>
    </source>
</evidence>
<organism evidence="2 3">
    <name type="scientific">Pseudonocardia nematodicida</name>
    <dbReference type="NCBI Taxonomy" id="1206997"/>
    <lineage>
        <taxon>Bacteria</taxon>
        <taxon>Bacillati</taxon>
        <taxon>Actinomycetota</taxon>
        <taxon>Actinomycetes</taxon>
        <taxon>Pseudonocardiales</taxon>
        <taxon>Pseudonocardiaceae</taxon>
        <taxon>Pseudonocardia</taxon>
    </lineage>
</organism>
<dbReference type="Pfam" id="PF00903">
    <property type="entry name" value="Glyoxalase"/>
    <property type="match status" value="1"/>
</dbReference>